<dbReference type="GO" id="GO:0043027">
    <property type="term" value="F:cysteine-type endopeptidase inhibitor activity involved in apoptotic process"/>
    <property type="evidence" value="ECO:0007669"/>
    <property type="project" value="TreeGrafter"/>
</dbReference>
<dbReference type="SMART" id="SM00238">
    <property type="entry name" value="BIR"/>
    <property type="match status" value="1"/>
</dbReference>
<dbReference type="GO" id="GO:0051726">
    <property type="term" value="P:regulation of cell cycle"/>
    <property type="evidence" value="ECO:0007669"/>
    <property type="project" value="TreeGrafter"/>
</dbReference>
<dbReference type="PROSITE" id="PS01282">
    <property type="entry name" value="BIR_REPEAT_1"/>
    <property type="match status" value="1"/>
</dbReference>
<reference evidence="8" key="1">
    <citation type="submission" date="2014-12" db="EMBL/GenBank/DDBJ databases">
        <title>Insight into the proteome of Arion vulgaris.</title>
        <authorList>
            <person name="Aradska J."/>
            <person name="Bulat T."/>
            <person name="Smidak R."/>
            <person name="Sarate P."/>
            <person name="Gangsoo J."/>
            <person name="Sialana F."/>
            <person name="Bilban M."/>
            <person name="Lubec G."/>
        </authorList>
    </citation>
    <scope>NUCLEOTIDE SEQUENCE</scope>
    <source>
        <tissue evidence="8">Skin</tissue>
    </source>
</reference>
<comment type="similarity">
    <text evidence="1">Belongs to the IAP family.</text>
</comment>
<evidence type="ECO:0000256" key="6">
    <source>
        <dbReference type="SAM" id="MobiDB-lite"/>
    </source>
</evidence>
<keyword evidence="4" id="KW-0862">Zinc</keyword>
<dbReference type="PANTHER" id="PTHR10044:SF139">
    <property type="entry name" value="DEATH-ASSOCIATED INHIBITOR OF APOPTOSIS 2"/>
    <property type="match status" value="1"/>
</dbReference>
<dbReference type="SMART" id="SM00184">
    <property type="entry name" value="RING"/>
    <property type="match status" value="1"/>
</dbReference>
<dbReference type="Gene3D" id="1.10.1170.10">
    <property type="entry name" value="Inhibitor Of Apoptosis Protein (2mihbC-IAP-1), Chain A"/>
    <property type="match status" value="1"/>
</dbReference>
<dbReference type="GO" id="GO:0043066">
    <property type="term" value="P:negative regulation of apoptotic process"/>
    <property type="evidence" value="ECO:0007669"/>
    <property type="project" value="TreeGrafter"/>
</dbReference>
<evidence type="ECO:0000256" key="2">
    <source>
        <dbReference type="ARBA" id="ARBA00022723"/>
    </source>
</evidence>
<evidence type="ECO:0000256" key="5">
    <source>
        <dbReference type="PROSITE-ProRule" id="PRU00175"/>
    </source>
</evidence>
<evidence type="ECO:0000256" key="3">
    <source>
        <dbReference type="ARBA" id="ARBA00022771"/>
    </source>
</evidence>
<dbReference type="Pfam" id="PF13920">
    <property type="entry name" value="zf-C3HC4_3"/>
    <property type="match status" value="1"/>
</dbReference>
<feature type="compositionally biased region" description="Polar residues" evidence="6">
    <location>
        <begin position="404"/>
        <end position="413"/>
    </location>
</feature>
<protein>
    <recommendedName>
        <fullName evidence="7">RING-type domain-containing protein</fullName>
    </recommendedName>
</protein>
<dbReference type="PROSITE" id="PS50143">
    <property type="entry name" value="BIR_REPEAT_2"/>
    <property type="match status" value="1"/>
</dbReference>
<keyword evidence="2" id="KW-0479">Metal-binding</keyword>
<dbReference type="AlphaFoldDB" id="A0A0B7AYB5"/>
<accession>A0A0B7AYB5</accession>
<dbReference type="PROSITE" id="PS50089">
    <property type="entry name" value="ZF_RING_2"/>
    <property type="match status" value="1"/>
</dbReference>
<dbReference type="GO" id="GO:0005737">
    <property type="term" value="C:cytoplasm"/>
    <property type="evidence" value="ECO:0007669"/>
    <property type="project" value="TreeGrafter"/>
</dbReference>
<dbReference type="GO" id="GO:0005634">
    <property type="term" value="C:nucleus"/>
    <property type="evidence" value="ECO:0007669"/>
    <property type="project" value="TreeGrafter"/>
</dbReference>
<dbReference type="CDD" id="cd00022">
    <property type="entry name" value="BIR"/>
    <property type="match status" value="1"/>
</dbReference>
<dbReference type="FunFam" id="1.10.1170.10:FF:000002">
    <property type="entry name" value="Baculoviral IAP repeat containing 7"/>
    <property type="match status" value="1"/>
</dbReference>
<dbReference type="CDD" id="cd16510">
    <property type="entry name" value="RING-HC_IAPs"/>
    <property type="match status" value="1"/>
</dbReference>
<dbReference type="Gene3D" id="3.30.40.10">
    <property type="entry name" value="Zinc/RING finger domain, C3HC4 (zinc finger)"/>
    <property type="match status" value="1"/>
</dbReference>
<evidence type="ECO:0000313" key="8">
    <source>
        <dbReference type="EMBL" id="CEK85617.1"/>
    </source>
</evidence>
<dbReference type="InterPro" id="IPR001841">
    <property type="entry name" value="Znf_RING"/>
</dbReference>
<feature type="region of interest" description="Disordered" evidence="6">
    <location>
        <begin position="404"/>
        <end position="423"/>
    </location>
</feature>
<dbReference type="GO" id="GO:0061630">
    <property type="term" value="F:ubiquitin protein ligase activity"/>
    <property type="evidence" value="ECO:0007669"/>
    <property type="project" value="TreeGrafter"/>
</dbReference>
<evidence type="ECO:0000256" key="4">
    <source>
        <dbReference type="ARBA" id="ARBA00022833"/>
    </source>
</evidence>
<dbReference type="InterPro" id="IPR013083">
    <property type="entry name" value="Znf_RING/FYVE/PHD"/>
</dbReference>
<dbReference type="GO" id="GO:0008270">
    <property type="term" value="F:zinc ion binding"/>
    <property type="evidence" value="ECO:0007669"/>
    <property type="project" value="UniProtKB-KW"/>
</dbReference>
<dbReference type="Pfam" id="PF00653">
    <property type="entry name" value="BIR"/>
    <property type="match status" value="1"/>
</dbReference>
<organism evidence="8">
    <name type="scientific">Arion vulgaris</name>
    <dbReference type="NCBI Taxonomy" id="1028688"/>
    <lineage>
        <taxon>Eukaryota</taxon>
        <taxon>Metazoa</taxon>
        <taxon>Spiralia</taxon>
        <taxon>Lophotrochozoa</taxon>
        <taxon>Mollusca</taxon>
        <taxon>Gastropoda</taxon>
        <taxon>Heterobranchia</taxon>
        <taxon>Euthyneura</taxon>
        <taxon>Panpulmonata</taxon>
        <taxon>Eupulmonata</taxon>
        <taxon>Stylommatophora</taxon>
        <taxon>Helicina</taxon>
        <taxon>Arionoidea</taxon>
        <taxon>Arionidae</taxon>
        <taxon>Arion</taxon>
    </lineage>
</organism>
<evidence type="ECO:0000256" key="1">
    <source>
        <dbReference type="ARBA" id="ARBA00006672"/>
    </source>
</evidence>
<feature type="region of interest" description="Disordered" evidence="6">
    <location>
        <begin position="188"/>
        <end position="209"/>
    </location>
</feature>
<dbReference type="InterPro" id="IPR050784">
    <property type="entry name" value="IAP"/>
</dbReference>
<name>A0A0B7AYB5_9EUPU</name>
<keyword evidence="3 5" id="KW-0863">Zinc-finger</keyword>
<dbReference type="PANTHER" id="PTHR10044">
    <property type="entry name" value="INHIBITOR OF APOPTOSIS"/>
    <property type="match status" value="1"/>
</dbReference>
<dbReference type="GO" id="GO:0031398">
    <property type="term" value="P:positive regulation of protein ubiquitination"/>
    <property type="evidence" value="ECO:0007669"/>
    <property type="project" value="TreeGrafter"/>
</dbReference>
<dbReference type="EMBL" id="HACG01038752">
    <property type="protein sequence ID" value="CEK85617.1"/>
    <property type="molecule type" value="Transcribed_RNA"/>
</dbReference>
<feature type="compositionally biased region" description="Low complexity" evidence="6">
    <location>
        <begin position="192"/>
        <end position="209"/>
    </location>
</feature>
<feature type="domain" description="RING-type" evidence="7">
    <location>
        <begin position="443"/>
        <end position="478"/>
    </location>
</feature>
<dbReference type="SUPFAM" id="SSF57924">
    <property type="entry name" value="Inhibitor of apoptosis (IAP) repeat"/>
    <property type="match status" value="1"/>
</dbReference>
<gene>
    <name evidence="8" type="primary">ORF149179</name>
</gene>
<sequence length="490" mass="54585">MLVALLTSLAPCYIRRMHQRLKHRMWTTARQVKGYLIQTLCREIVVLYAMRSIGPGKIFTNNELQSEHMTHNQPEENASSLLTSANVSSCTTPSINTQRDSAAVSGLLQDYINSSLSNSSAMMHSMNQSMNNVSENDNVNGSRNRSFQNIENRTTNQFQQHISSSNQQGISHHPNINSQVYSIPANSIQTNTPASETPTGTLTTSQSSLATSNSAQPTFQLTYQLLGIFHERPKYTDYAVVSRRFQSFESWPADHPIKKDDLIKSGLFFAGYGDCCRCFFCGGGLRNWEVEDDPFVEHARWFDKCSYIRQFMGHEFVLAVQSLKSRGGTITLRDVTEHMQAMGQTIQNLFADRTLTDDAAVRSLIDSGYDSESVVQAAQSLRDSGELLSADVILRQIREKLTGSGANATSGTESIPDDEGIPDQGRLQALKEENYALRSNLICKICMDKEVRIVFLPCGHLVSCQECAVALQDCPVCRSHIRATARANIR</sequence>
<evidence type="ECO:0000259" key="7">
    <source>
        <dbReference type="PROSITE" id="PS50089"/>
    </source>
</evidence>
<proteinExistence type="inferred from homology"/>
<dbReference type="InterPro" id="IPR001370">
    <property type="entry name" value="BIR_rpt"/>
</dbReference>